<keyword evidence="2" id="KW-1185">Reference proteome</keyword>
<name>A0A1Y3BMS7_EURMA</name>
<dbReference type="EMBL" id="MUJZ01018125">
    <property type="protein sequence ID" value="OTF80455.1"/>
    <property type="molecule type" value="Genomic_DNA"/>
</dbReference>
<evidence type="ECO:0000313" key="2">
    <source>
        <dbReference type="Proteomes" id="UP000194236"/>
    </source>
</evidence>
<dbReference type="Proteomes" id="UP000194236">
    <property type="component" value="Unassembled WGS sequence"/>
</dbReference>
<proteinExistence type="predicted"/>
<sequence>MYCDITTISTLWFWSFFNRFFLSIITS</sequence>
<evidence type="ECO:0000313" key="1">
    <source>
        <dbReference type="EMBL" id="OTF80455.1"/>
    </source>
</evidence>
<organism evidence="1 2">
    <name type="scientific">Euroglyphus maynei</name>
    <name type="common">Mayne's house dust mite</name>
    <dbReference type="NCBI Taxonomy" id="6958"/>
    <lineage>
        <taxon>Eukaryota</taxon>
        <taxon>Metazoa</taxon>
        <taxon>Ecdysozoa</taxon>
        <taxon>Arthropoda</taxon>
        <taxon>Chelicerata</taxon>
        <taxon>Arachnida</taxon>
        <taxon>Acari</taxon>
        <taxon>Acariformes</taxon>
        <taxon>Sarcoptiformes</taxon>
        <taxon>Astigmata</taxon>
        <taxon>Psoroptidia</taxon>
        <taxon>Analgoidea</taxon>
        <taxon>Pyroglyphidae</taxon>
        <taxon>Pyroglyphinae</taxon>
        <taxon>Euroglyphus</taxon>
    </lineage>
</organism>
<accession>A0A1Y3BMS7</accession>
<gene>
    <name evidence="1" type="ORF">BLA29_014289</name>
</gene>
<comment type="caution">
    <text evidence="1">The sequence shown here is derived from an EMBL/GenBank/DDBJ whole genome shotgun (WGS) entry which is preliminary data.</text>
</comment>
<dbReference type="AlphaFoldDB" id="A0A1Y3BMS7"/>
<reference evidence="1 2" key="1">
    <citation type="submission" date="2017-03" db="EMBL/GenBank/DDBJ databases">
        <title>Genome Survey of Euroglyphus maynei.</title>
        <authorList>
            <person name="Arlian L.G."/>
            <person name="Morgan M.S."/>
            <person name="Rider S.D."/>
        </authorList>
    </citation>
    <scope>NUCLEOTIDE SEQUENCE [LARGE SCALE GENOMIC DNA]</scope>
    <source>
        <strain evidence="1">Arlian Lab</strain>
        <tissue evidence="1">Whole body</tissue>
    </source>
</reference>
<protein>
    <submittedName>
        <fullName evidence="1">Uncharacterized protein</fullName>
    </submittedName>
</protein>